<evidence type="ECO:0000313" key="1">
    <source>
        <dbReference type="EMBL" id="JAE03582.1"/>
    </source>
</evidence>
<sequence length="72" mass="7786">MLLAPLGPIRPGSIPASTLHFLSKTRICPSKEECSFLPELPSDLFAARASITTEPEPFEAKLCFGKTSVLEP</sequence>
<accession>A0A0A9EU28</accession>
<dbReference type="EMBL" id="GBRH01194314">
    <property type="protein sequence ID" value="JAE03582.1"/>
    <property type="molecule type" value="Transcribed_RNA"/>
</dbReference>
<name>A0A0A9EU28_ARUDO</name>
<protein>
    <submittedName>
        <fullName evidence="1">Uncharacterized protein</fullName>
    </submittedName>
</protein>
<proteinExistence type="predicted"/>
<reference evidence="1" key="1">
    <citation type="submission" date="2014-09" db="EMBL/GenBank/DDBJ databases">
        <authorList>
            <person name="Magalhaes I.L.F."/>
            <person name="Oliveira U."/>
            <person name="Santos F.R."/>
            <person name="Vidigal T.H.D.A."/>
            <person name="Brescovit A.D."/>
            <person name="Santos A.J."/>
        </authorList>
    </citation>
    <scope>NUCLEOTIDE SEQUENCE</scope>
    <source>
        <tissue evidence="1">Shoot tissue taken approximately 20 cm above the soil surface</tissue>
    </source>
</reference>
<organism evidence="1">
    <name type="scientific">Arundo donax</name>
    <name type="common">Giant reed</name>
    <name type="synonym">Donax arundinaceus</name>
    <dbReference type="NCBI Taxonomy" id="35708"/>
    <lineage>
        <taxon>Eukaryota</taxon>
        <taxon>Viridiplantae</taxon>
        <taxon>Streptophyta</taxon>
        <taxon>Embryophyta</taxon>
        <taxon>Tracheophyta</taxon>
        <taxon>Spermatophyta</taxon>
        <taxon>Magnoliopsida</taxon>
        <taxon>Liliopsida</taxon>
        <taxon>Poales</taxon>
        <taxon>Poaceae</taxon>
        <taxon>PACMAD clade</taxon>
        <taxon>Arundinoideae</taxon>
        <taxon>Arundineae</taxon>
        <taxon>Arundo</taxon>
    </lineage>
</organism>
<dbReference type="AlphaFoldDB" id="A0A0A9EU28"/>
<reference evidence="1" key="2">
    <citation type="journal article" date="2015" name="Data Brief">
        <title>Shoot transcriptome of the giant reed, Arundo donax.</title>
        <authorList>
            <person name="Barrero R.A."/>
            <person name="Guerrero F.D."/>
            <person name="Moolhuijzen P."/>
            <person name="Goolsby J.A."/>
            <person name="Tidwell J."/>
            <person name="Bellgard S.E."/>
            <person name="Bellgard M.I."/>
        </authorList>
    </citation>
    <scope>NUCLEOTIDE SEQUENCE</scope>
    <source>
        <tissue evidence="1">Shoot tissue taken approximately 20 cm above the soil surface</tissue>
    </source>
</reference>